<feature type="compositionally biased region" description="Polar residues" evidence="1">
    <location>
        <begin position="32"/>
        <end position="52"/>
    </location>
</feature>
<sequence length="104" mass="11400">MNTIIAHLRAINHSGNRSTTTIAHLRAPPTPSQRRCTSALEHNTNEPVSPSHQHTRAPERNPKELALPPLTAPTVAPSPCATNTGLLHHRRSHNWGTNGHQQKP</sequence>
<name>A0AAN9WX11_PHACN</name>
<protein>
    <submittedName>
        <fullName evidence="2">Uncharacterized protein</fullName>
    </submittedName>
</protein>
<feature type="compositionally biased region" description="Low complexity" evidence="1">
    <location>
        <begin position="65"/>
        <end position="79"/>
    </location>
</feature>
<evidence type="ECO:0000313" key="3">
    <source>
        <dbReference type="Proteomes" id="UP001374584"/>
    </source>
</evidence>
<dbReference type="AlphaFoldDB" id="A0AAN9WX11"/>
<comment type="caution">
    <text evidence="2">The sequence shown here is derived from an EMBL/GenBank/DDBJ whole genome shotgun (WGS) entry which is preliminary data.</text>
</comment>
<feature type="compositionally biased region" description="Polar residues" evidence="1">
    <location>
        <begin position="94"/>
        <end position="104"/>
    </location>
</feature>
<dbReference type="EMBL" id="JAYMYR010000001">
    <property type="protein sequence ID" value="KAK7382648.1"/>
    <property type="molecule type" value="Genomic_DNA"/>
</dbReference>
<evidence type="ECO:0000313" key="2">
    <source>
        <dbReference type="EMBL" id="KAK7382648.1"/>
    </source>
</evidence>
<reference evidence="2 3" key="1">
    <citation type="submission" date="2024-01" db="EMBL/GenBank/DDBJ databases">
        <title>The genomes of 5 underutilized Papilionoideae crops provide insights into root nodulation and disease resistanc.</title>
        <authorList>
            <person name="Jiang F."/>
        </authorList>
    </citation>
    <scope>NUCLEOTIDE SEQUENCE [LARGE SCALE GENOMIC DNA]</scope>
    <source>
        <strain evidence="2">JINMINGXINNONG_FW02</strain>
        <tissue evidence="2">Leaves</tissue>
    </source>
</reference>
<organism evidence="2 3">
    <name type="scientific">Phaseolus coccineus</name>
    <name type="common">Scarlet runner bean</name>
    <name type="synonym">Phaseolus multiflorus</name>
    <dbReference type="NCBI Taxonomy" id="3886"/>
    <lineage>
        <taxon>Eukaryota</taxon>
        <taxon>Viridiplantae</taxon>
        <taxon>Streptophyta</taxon>
        <taxon>Embryophyta</taxon>
        <taxon>Tracheophyta</taxon>
        <taxon>Spermatophyta</taxon>
        <taxon>Magnoliopsida</taxon>
        <taxon>eudicotyledons</taxon>
        <taxon>Gunneridae</taxon>
        <taxon>Pentapetalae</taxon>
        <taxon>rosids</taxon>
        <taxon>fabids</taxon>
        <taxon>Fabales</taxon>
        <taxon>Fabaceae</taxon>
        <taxon>Papilionoideae</taxon>
        <taxon>50 kb inversion clade</taxon>
        <taxon>NPAAA clade</taxon>
        <taxon>indigoferoid/millettioid clade</taxon>
        <taxon>Phaseoleae</taxon>
        <taxon>Phaseolus</taxon>
    </lineage>
</organism>
<evidence type="ECO:0000256" key="1">
    <source>
        <dbReference type="SAM" id="MobiDB-lite"/>
    </source>
</evidence>
<accession>A0AAN9WX11</accession>
<dbReference type="Proteomes" id="UP001374584">
    <property type="component" value="Unassembled WGS sequence"/>
</dbReference>
<keyword evidence="3" id="KW-1185">Reference proteome</keyword>
<proteinExistence type="predicted"/>
<gene>
    <name evidence="2" type="ORF">VNO80_01608</name>
</gene>
<feature type="region of interest" description="Disordered" evidence="1">
    <location>
        <begin position="16"/>
        <end position="104"/>
    </location>
</feature>